<dbReference type="PROSITE" id="PS50211">
    <property type="entry name" value="DENN"/>
    <property type="match status" value="1"/>
</dbReference>
<dbReference type="Proteomes" id="UP000288716">
    <property type="component" value="Unassembled WGS sequence"/>
</dbReference>
<dbReference type="AlphaFoldDB" id="A0A443SM65"/>
<dbReference type="InterPro" id="IPR024224">
    <property type="entry name" value="DENND6"/>
</dbReference>
<dbReference type="EMBL" id="NCKV01001307">
    <property type="protein sequence ID" value="RWS28575.1"/>
    <property type="molecule type" value="Genomic_DNA"/>
</dbReference>
<evidence type="ECO:0000313" key="3">
    <source>
        <dbReference type="EMBL" id="RWS28575.1"/>
    </source>
</evidence>
<comment type="caution">
    <text evidence="3">The sequence shown here is derived from an EMBL/GenBank/DDBJ whole genome shotgun (WGS) entry which is preliminary data.</text>
</comment>
<dbReference type="STRING" id="299467.A0A443SM65"/>
<protein>
    <submittedName>
        <fullName evidence="3">Protein DENND6B-like isoform X1</fullName>
    </submittedName>
</protein>
<evidence type="ECO:0000313" key="4">
    <source>
        <dbReference type="Proteomes" id="UP000288716"/>
    </source>
</evidence>
<accession>A0A443SM65</accession>
<proteinExistence type="inferred from homology"/>
<dbReference type="GO" id="GO:0005085">
    <property type="term" value="F:guanyl-nucleotide exchange factor activity"/>
    <property type="evidence" value="ECO:0007669"/>
    <property type="project" value="InterPro"/>
</dbReference>
<dbReference type="InterPro" id="IPR018307">
    <property type="entry name" value="ABL9/DENND6_dom"/>
</dbReference>
<dbReference type="Pfam" id="PF09794">
    <property type="entry name" value="Avl9"/>
    <property type="match status" value="1"/>
</dbReference>
<gene>
    <name evidence="3" type="ORF">B4U80_07455</name>
</gene>
<sequence>MEDKCSADMLDESTILPWDRFSNWIYCVAVVTFDIEIGQSIEHIYPSHIKLTEREKTNICYLAFPDSNSGCMGDTNFHFRTRLCSMRRRSVSIHNEYNRNCFVSQQADPSYFYGFVYFRQVKDKTARRGYFQKSVVLLSRLPFFCLYSHVVSLIAPDFFEFGVSALETACREIDKWQPPVPGTVVNLPLMDRLIRVQIPHKNENLSSLTLIESLPSQLQKTNLIQPCSTLASLYELNIFKCFLPIISHVQLLWELVLTSEPILVMAPTPDTCSEMVQSLVSTIWPLRFASDFRPFFTIHDSEFKEYTTKTQAPPPVILGVTNPFFGKTLQHWPHIIRIGEYGNQSSNLKLHSAGNVNSLDCKPGVYTKYKPFLQKDRSILKKLLKGMESKRPPEVQIVLLRRYFMELTQSFLMPLERYLTSLMPLQKIISPYKATPLFPPFNPEEFLKTLETSGPQLTSGIKGDWSGLYKRFFRSPNFSSWYECRYEEVDQALKVLHIKAISEANLLEWIANKAEVEIVDLVLKIKEKLTAVEKERLPVTHDTVSKLESRLKDVINSLPDDLQQILLK</sequence>
<reference evidence="3 4" key="1">
    <citation type="journal article" date="2018" name="Gigascience">
        <title>Genomes of trombidid mites reveal novel predicted allergens and laterally-transferred genes associated with secondary metabolism.</title>
        <authorList>
            <person name="Dong X."/>
            <person name="Chaisiri K."/>
            <person name="Xia D."/>
            <person name="Armstrong S.D."/>
            <person name="Fang Y."/>
            <person name="Donnelly M.J."/>
            <person name="Kadowaki T."/>
            <person name="McGarry J.W."/>
            <person name="Darby A.C."/>
            <person name="Makepeace B.L."/>
        </authorList>
    </citation>
    <scope>NUCLEOTIDE SEQUENCE [LARGE SCALE GENOMIC DNA]</scope>
    <source>
        <strain evidence="3">UoL-UT</strain>
    </source>
</reference>
<feature type="domain" description="UDENN" evidence="2">
    <location>
        <begin position="26"/>
        <end position="483"/>
    </location>
</feature>
<dbReference type="PANTHER" id="PTHR13677">
    <property type="entry name" value="LD41638P"/>
    <property type="match status" value="1"/>
</dbReference>
<dbReference type="PANTHER" id="PTHR13677:SF0">
    <property type="entry name" value="LD41638P"/>
    <property type="match status" value="1"/>
</dbReference>
<comment type="similarity">
    <text evidence="1">Belongs to the DENND6 family.</text>
</comment>
<keyword evidence="4" id="KW-1185">Reference proteome</keyword>
<dbReference type="GO" id="GO:0055037">
    <property type="term" value="C:recycling endosome"/>
    <property type="evidence" value="ECO:0007669"/>
    <property type="project" value="TreeGrafter"/>
</dbReference>
<dbReference type="InterPro" id="IPR037516">
    <property type="entry name" value="Tripartite_DENN"/>
</dbReference>
<name>A0A443SM65_9ACAR</name>
<dbReference type="OrthoDB" id="10265409at2759"/>
<evidence type="ECO:0000256" key="1">
    <source>
        <dbReference type="ARBA" id="ARBA00007159"/>
    </source>
</evidence>
<evidence type="ECO:0000259" key="2">
    <source>
        <dbReference type="PROSITE" id="PS50211"/>
    </source>
</evidence>
<dbReference type="VEuPathDB" id="VectorBase:LDEU003465"/>
<organism evidence="3 4">
    <name type="scientific">Leptotrombidium deliense</name>
    <dbReference type="NCBI Taxonomy" id="299467"/>
    <lineage>
        <taxon>Eukaryota</taxon>
        <taxon>Metazoa</taxon>
        <taxon>Ecdysozoa</taxon>
        <taxon>Arthropoda</taxon>
        <taxon>Chelicerata</taxon>
        <taxon>Arachnida</taxon>
        <taxon>Acari</taxon>
        <taxon>Acariformes</taxon>
        <taxon>Trombidiformes</taxon>
        <taxon>Prostigmata</taxon>
        <taxon>Anystina</taxon>
        <taxon>Parasitengona</taxon>
        <taxon>Trombiculoidea</taxon>
        <taxon>Trombiculidae</taxon>
        <taxon>Leptotrombidium</taxon>
    </lineage>
</organism>